<sequence>MRMTFRQRGDWVAHVLKAGFQRHHQELRPFFAPYIPQDAVVMDIGAHAGQFARLFADMAPRGRVWSFEPSAYARSVMTAAARIRRIENVTLVPMGLSDAPGELVLHTPVKQAGGLGFGVAHLGQDDGSRPTVDQVVKLTTLDGFVADNGLERIDFIKADIEGWELHALRGAERSLERHRPPLFVEVNDAHLARAGTSAQGLFDWLAERGYAAFSVPDLRPVTAYAEPDDYLFLQNERRG</sequence>
<gene>
    <name evidence="2" type="ORF">CSW64_18400</name>
</gene>
<protein>
    <recommendedName>
        <fullName evidence="1">Methyltransferase FkbM domain-containing protein</fullName>
    </recommendedName>
</protein>
<evidence type="ECO:0000313" key="3">
    <source>
        <dbReference type="Proteomes" id="UP000228945"/>
    </source>
</evidence>
<dbReference type="EMBL" id="CP024201">
    <property type="protein sequence ID" value="ATQ44216.1"/>
    <property type="molecule type" value="Genomic_DNA"/>
</dbReference>
<dbReference type="InterPro" id="IPR006342">
    <property type="entry name" value="FkbM_mtfrase"/>
</dbReference>
<dbReference type="InterPro" id="IPR029063">
    <property type="entry name" value="SAM-dependent_MTases_sf"/>
</dbReference>
<proteinExistence type="predicted"/>
<dbReference type="AlphaFoldDB" id="A0A2D2B1X2"/>
<name>A0A2D2B1X2_9CAUL</name>
<evidence type="ECO:0000259" key="1">
    <source>
        <dbReference type="Pfam" id="PF05050"/>
    </source>
</evidence>
<dbReference type="PANTHER" id="PTHR34203">
    <property type="entry name" value="METHYLTRANSFERASE, FKBM FAMILY PROTEIN"/>
    <property type="match status" value="1"/>
</dbReference>
<dbReference type="OrthoDB" id="5679686at2"/>
<dbReference type="RefSeq" id="WP_099623464.1">
    <property type="nucleotide sequence ID" value="NZ_CP024201.1"/>
</dbReference>
<dbReference type="NCBIfam" id="TIGR01444">
    <property type="entry name" value="fkbM_fam"/>
    <property type="match status" value="1"/>
</dbReference>
<dbReference type="SUPFAM" id="SSF53335">
    <property type="entry name" value="S-adenosyl-L-methionine-dependent methyltransferases"/>
    <property type="match status" value="1"/>
</dbReference>
<dbReference type="Proteomes" id="UP000228945">
    <property type="component" value="Chromosome"/>
</dbReference>
<dbReference type="Pfam" id="PF05050">
    <property type="entry name" value="Methyltransf_21"/>
    <property type="match status" value="1"/>
</dbReference>
<dbReference type="PANTHER" id="PTHR34203:SF15">
    <property type="entry name" value="SLL1173 PROTEIN"/>
    <property type="match status" value="1"/>
</dbReference>
<accession>A0A2D2B1X2</accession>
<dbReference type="Gene3D" id="3.40.50.150">
    <property type="entry name" value="Vaccinia Virus protein VP39"/>
    <property type="match status" value="1"/>
</dbReference>
<feature type="domain" description="Methyltransferase FkbM" evidence="1">
    <location>
        <begin position="43"/>
        <end position="210"/>
    </location>
</feature>
<dbReference type="InterPro" id="IPR052514">
    <property type="entry name" value="SAM-dependent_MTase"/>
</dbReference>
<keyword evidence="3" id="KW-1185">Reference proteome</keyword>
<evidence type="ECO:0000313" key="2">
    <source>
        <dbReference type="EMBL" id="ATQ44216.1"/>
    </source>
</evidence>
<dbReference type="KEGG" id="cmb:CSW64_18400"/>
<reference evidence="2 3" key="1">
    <citation type="submission" date="2017-10" db="EMBL/GenBank/DDBJ databases">
        <title>Genome sequence of Caulobacter mirabilis FWC38.</title>
        <authorList>
            <person name="Fiebig A."/>
            <person name="Crosson S."/>
        </authorList>
    </citation>
    <scope>NUCLEOTIDE SEQUENCE [LARGE SCALE GENOMIC DNA]</scope>
    <source>
        <strain evidence="2 3">FWC 38</strain>
    </source>
</reference>
<organism evidence="2 3">
    <name type="scientific">Caulobacter mirabilis</name>
    <dbReference type="NCBI Taxonomy" id="69666"/>
    <lineage>
        <taxon>Bacteria</taxon>
        <taxon>Pseudomonadati</taxon>
        <taxon>Pseudomonadota</taxon>
        <taxon>Alphaproteobacteria</taxon>
        <taxon>Caulobacterales</taxon>
        <taxon>Caulobacteraceae</taxon>
        <taxon>Caulobacter</taxon>
    </lineage>
</organism>